<keyword evidence="5 7" id="KW-1133">Transmembrane helix</keyword>
<feature type="transmembrane region" description="Helical" evidence="7">
    <location>
        <begin position="130"/>
        <end position="147"/>
    </location>
</feature>
<name>A0A5N5FVU3_9ROSA</name>
<keyword evidence="7" id="KW-0813">Transport</keyword>
<reference evidence="8 9" key="1">
    <citation type="submission" date="2019-09" db="EMBL/GenBank/DDBJ databases">
        <authorList>
            <person name="Ou C."/>
        </authorList>
    </citation>
    <scope>NUCLEOTIDE SEQUENCE [LARGE SCALE GENOMIC DNA]</scope>
    <source>
        <strain evidence="8">S2</strain>
        <tissue evidence="8">Leaf</tissue>
    </source>
</reference>
<dbReference type="GO" id="GO:0016192">
    <property type="term" value="P:vesicle-mediated transport"/>
    <property type="evidence" value="ECO:0007669"/>
    <property type="project" value="TreeGrafter"/>
</dbReference>
<evidence type="ECO:0000256" key="2">
    <source>
        <dbReference type="ARBA" id="ARBA00004127"/>
    </source>
</evidence>
<evidence type="ECO:0000256" key="4">
    <source>
        <dbReference type="ARBA" id="ARBA00022692"/>
    </source>
</evidence>
<keyword evidence="4 7" id="KW-0812">Transmembrane</keyword>
<protein>
    <recommendedName>
        <fullName evidence="7">PRA1 family protein</fullName>
    </recommendedName>
</protein>
<dbReference type="GO" id="GO:0005794">
    <property type="term" value="C:Golgi apparatus"/>
    <property type="evidence" value="ECO:0007669"/>
    <property type="project" value="TreeGrafter"/>
</dbReference>
<reference evidence="8 9" key="3">
    <citation type="submission" date="2019-11" db="EMBL/GenBank/DDBJ databases">
        <title>A de novo genome assembly of a pear dwarfing rootstock.</title>
        <authorList>
            <person name="Wang F."/>
            <person name="Wang J."/>
            <person name="Li S."/>
            <person name="Zhang Y."/>
            <person name="Fang M."/>
            <person name="Ma L."/>
            <person name="Zhao Y."/>
            <person name="Jiang S."/>
        </authorList>
    </citation>
    <scope>NUCLEOTIDE SEQUENCE [LARGE SCALE GENOMIC DNA]</scope>
    <source>
        <strain evidence="8">S2</strain>
        <tissue evidence="8">Leaf</tissue>
    </source>
</reference>
<dbReference type="OrthoDB" id="63113at2759"/>
<accession>A0A5N5FVU3</accession>
<dbReference type="EMBL" id="SMOL01000559">
    <property type="protein sequence ID" value="KAB2607256.1"/>
    <property type="molecule type" value="Genomic_DNA"/>
</dbReference>
<keyword evidence="6 7" id="KW-0472">Membrane</keyword>
<keyword evidence="9" id="KW-1185">Reference proteome</keyword>
<gene>
    <name evidence="8" type="ORF">D8674_006973</name>
</gene>
<evidence type="ECO:0000256" key="5">
    <source>
        <dbReference type="ARBA" id="ARBA00022989"/>
    </source>
</evidence>
<organism evidence="8 9">
    <name type="scientific">Pyrus ussuriensis x Pyrus communis</name>
    <dbReference type="NCBI Taxonomy" id="2448454"/>
    <lineage>
        <taxon>Eukaryota</taxon>
        <taxon>Viridiplantae</taxon>
        <taxon>Streptophyta</taxon>
        <taxon>Embryophyta</taxon>
        <taxon>Tracheophyta</taxon>
        <taxon>Spermatophyta</taxon>
        <taxon>Magnoliopsida</taxon>
        <taxon>eudicotyledons</taxon>
        <taxon>Gunneridae</taxon>
        <taxon>Pentapetalae</taxon>
        <taxon>rosids</taxon>
        <taxon>fabids</taxon>
        <taxon>Rosales</taxon>
        <taxon>Rosaceae</taxon>
        <taxon>Amygdaloideae</taxon>
        <taxon>Maleae</taxon>
        <taxon>Pyrus</taxon>
    </lineage>
</organism>
<dbReference type="InterPro" id="IPR004895">
    <property type="entry name" value="Prenylated_rab_accept_PRA1"/>
</dbReference>
<reference evidence="9" key="2">
    <citation type="submission" date="2019-10" db="EMBL/GenBank/DDBJ databases">
        <title>A de novo genome assembly of a pear dwarfing rootstock.</title>
        <authorList>
            <person name="Wang F."/>
            <person name="Wang J."/>
            <person name="Li S."/>
            <person name="Zhang Y."/>
            <person name="Fang M."/>
            <person name="Ma L."/>
            <person name="Zhao Y."/>
            <person name="Jiang S."/>
        </authorList>
    </citation>
    <scope>NUCLEOTIDE SEQUENCE [LARGE SCALE GENOMIC DNA]</scope>
</reference>
<evidence type="ECO:0000256" key="6">
    <source>
        <dbReference type="ARBA" id="ARBA00023136"/>
    </source>
</evidence>
<dbReference type="PANTHER" id="PTHR19317:SF53">
    <property type="entry name" value="PRA1 FAMILY PROTEIN G1"/>
    <property type="match status" value="1"/>
</dbReference>
<dbReference type="AlphaFoldDB" id="A0A5N5FVU3"/>
<dbReference type="GO" id="GO:0016020">
    <property type="term" value="C:membrane"/>
    <property type="evidence" value="ECO:0007669"/>
    <property type="project" value="UniProtKB-SubCell"/>
</dbReference>
<evidence type="ECO:0000313" key="9">
    <source>
        <dbReference type="Proteomes" id="UP000327157"/>
    </source>
</evidence>
<evidence type="ECO:0000256" key="7">
    <source>
        <dbReference type="RuleBase" id="RU363107"/>
    </source>
</evidence>
<dbReference type="Pfam" id="PF03208">
    <property type="entry name" value="PRA1"/>
    <property type="match status" value="1"/>
</dbReference>
<sequence length="251" mass="26804">METPLTNPNLHLSCFPSLSVPHSPTHQPIKLRDCHSLTDFTELKGLKGRLTNQTFKPPLQKMSPSQSGTATTYTSIPISVSGSDAITRSIKNLNDAVSRRRPWSEFASSISRPDSLSSALTRIQTNANHFRVNYLLLIGSCGVLSLIGSPGWLLVTAAVVGLWLVIYVFREDPLEVWGHHVSNWAVMAGLVIVSVLVAWASGGLGSVALGLGVGLLLCAVHGLLTNTEGLFLNETEAASQGLIGPTSISVQ</sequence>
<evidence type="ECO:0000256" key="1">
    <source>
        <dbReference type="ARBA" id="ARBA00002501"/>
    </source>
</evidence>
<evidence type="ECO:0000256" key="3">
    <source>
        <dbReference type="ARBA" id="ARBA00006483"/>
    </source>
</evidence>
<comment type="caution">
    <text evidence="8">The sequence shown here is derived from an EMBL/GenBank/DDBJ whole genome shotgun (WGS) entry which is preliminary data.</text>
</comment>
<evidence type="ECO:0000313" key="8">
    <source>
        <dbReference type="EMBL" id="KAB2607256.1"/>
    </source>
</evidence>
<comment type="similarity">
    <text evidence="3 7">Belongs to the PRA1 family.</text>
</comment>
<proteinExistence type="inferred from homology"/>
<feature type="transmembrane region" description="Helical" evidence="7">
    <location>
        <begin position="206"/>
        <end position="224"/>
    </location>
</feature>
<dbReference type="PANTHER" id="PTHR19317">
    <property type="entry name" value="PRENYLATED RAB ACCEPTOR 1-RELATED"/>
    <property type="match status" value="1"/>
</dbReference>
<dbReference type="Proteomes" id="UP000327157">
    <property type="component" value="Chromosome 11"/>
</dbReference>
<feature type="transmembrane region" description="Helical" evidence="7">
    <location>
        <begin position="181"/>
        <end position="200"/>
    </location>
</feature>
<comment type="function">
    <text evidence="1 7">May be involved in both secretory and endocytic intracellular trafficking in the endosomal/prevacuolar compartments.</text>
</comment>
<comment type="subcellular location">
    <subcellularLocation>
        <location evidence="2">Endomembrane system</location>
        <topology evidence="2">Multi-pass membrane protein</topology>
    </subcellularLocation>
    <subcellularLocation>
        <location evidence="7">Membrane</location>
        <topology evidence="7">Multi-pass membrane protein</topology>
    </subcellularLocation>
</comment>
<dbReference type="GO" id="GO:0005783">
    <property type="term" value="C:endoplasmic reticulum"/>
    <property type="evidence" value="ECO:0007669"/>
    <property type="project" value="TreeGrafter"/>
</dbReference>